<evidence type="ECO:0000313" key="1">
    <source>
        <dbReference type="EMBL" id="KAG2463303.1"/>
    </source>
</evidence>
<dbReference type="Gene3D" id="3.60.10.10">
    <property type="entry name" value="Endonuclease/exonuclease/phosphatase"/>
    <property type="match status" value="1"/>
</dbReference>
<dbReference type="InterPro" id="IPR036691">
    <property type="entry name" value="Endo/exonu/phosph_ase_sf"/>
</dbReference>
<dbReference type="AlphaFoldDB" id="A0A8X8BMB0"/>
<accession>A0A8X8BMB0</accession>
<evidence type="ECO:0000313" key="2">
    <source>
        <dbReference type="Proteomes" id="UP000886611"/>
    </source>
</evidence>
<sequence>MGDFNAAAGTDRAGYEDCLGPHGFGDRGESGSMFLDFAKGQGLRIAGSWYHHPESHCWTWYSNTGGAVKEINHIFLGRSWRLQQSCWVYRSAQFVNSDYRLVVATLSIQLRSSGLPPTRKMSLDLAKLQDQAVSNEFACSLCEELVDLGVNGDPNVM</sequence>
<gene>
    <name evidence="1" type="primary">Cfdp2_3</name>
    <name evidence="1" type="ORF">GTO96_0001968</name>
</gene>
<keyword evidence="2" id="KW-1185">Reference proteome</keyword>
<dbReference type="Proteomes" id="UP000886611">
    <property type="component" value="Unassembled WGS sequence"/>
</dbReference>
<name>A0A8X8BMB0_POLSE</name>
<protein>
    <submittedName>
        <fullName evidence="1">CFDP2 protein</fullName>
    </submittedName>
</protein>
<dbReference type="EMBL" id="JAATIS010004040">
    <property type="protein sequence ID" value="KAG2463303.1"/>
    <property type="molecule type" value="Genomic_DNA"/>
</dbReference>
<organism evidence="1 2">
    <name type="scientific">Polypterus senegalus</name>
    <name type="common">Senegal bichir</name>
    <dbReference type="NCBI Taxonomy" id="55291"/>
    <lineage>
        <taxon>Eukaryota</taxon>
        <taxon>Metazoa</taxon>
        <taxon>Chordata</taxon>
        <taxon>Craniata</taxon>
        <taxon>Vertebrata</taxon>
        <taxon>Euteleostomi</taxon>
        <taxon>Actinopterygii</taxon>
        <taxon>Polypteriformes</taxon>
        <taxon>Polypteridae</taxon>
        <taxon>Polypterus</taxon>
    </lineage>
</organism>
<feature type="non-terminal residue" evidence="1">
    <location>
        <position position="1"/>
    </location>
</feature>
<reference evidence="1 2" key="1">
    <citation type="journal article" date="2021" name="Cell">
        <title>Tracing the genetic footprints of vertebrate landing in non-teleost ray-finned fishes.</title>
        <authorList>
            <person name="Bi X."/>
            <person name="Wang K."/>
            <person name="Yang L."/>
            <person name="Pan H."/>
            <person name="Jiang H."/>
            <person name="Wei Q."/>
            <person name="Fang M."/>
            <person name="Yu H."/>
            <person name="Zhu C."/>
            <person name="Cai Y."/>
            <person name="He Y."/>
            <person name="Gan X."/>
            <person name="Zeng H."/>
            <person name="Yu D."/>
            <person name="Zhu Y."/>
            <person name="Jiang H."/>
            <person name="Qiu Q."/>
            <person name="Yang H."/>
            <person name="Zhang Y.E."/>
            <person name="Wang W."/>
            <person name="Zhu M."/>
            <person name="He S."/>
            <person name="Zhang G."/>
        </authorList>
    </citation>
    <scope>NUCLEOTIDE SEQUENCE [LARGE SCALE GENOMIC DNA]</scope>
    <source>
        <strain evidence="1">Bchr_013</strain>
    </source>
</reference>
<proteinExistence type="predicted"/>
<feature type="non-terminal residue" evidence="1">
    <location>
        <position position="157"/>
    </location>
</feature>
<comment type="caution">
    <text evidence="1">The sequence shown here is derived from an EMBL/GenBank/DDBJ whole genome shotgun (WGS) entry which is preliminary data.</text>
</comment>
<dbReference type="SUPFAM" id="SSF56219">
    <property type="entry name" value="DNase I-like"/>
    <property type="match status" value="1"/>
</dbReference>